<keyword evidence="8" id="KW-1185">Reference proteome</keyword>
<accession>A0A4Y7RF59</accession>
<dbReference type="AlphaFoldDB" id="A0A4Y7RF59"/>
<evidence type="ECO:0000256" key="1">
    <source>
        <dbReference type="ARBA" id="ARBA00003416"/>
    </source>
</evidence>
<comment type="function">
    <text evidence="1">Involved in DNA recombination.</text>
</comment>
<proteinExistence type="inferred from homology"/>
<comment type="similarity">
    <text evidence="2">Belongs to the RmuC family.</text>
</comment>
<evidence type="ECO:0000256" key="4">
    <source>
        <dbReference type="ARBA" id="ARBA00023172"/>
    </source>
</evidence>
<evidence type="ECO:0000256" key="3">
    <source>
        <dbReference type="ARBA" id="ARBA00023054"/>
    </source>
</evidence>
<dbReference type="Pfam" id="PF02646">
    <property type="entry name" value="RmuC"/>
    <property type="match status" value="1"/>
</dbReference>
<dbReference type="RefSeq" id="WP_190239320.1">
    <property type="nucleotide sequence ID" value="NZ_QFGA01000001.1"/>
</dbReference>
<dbReference type="PANTHER" id="PTHR30563:SF0">
    <property type="entry name" value="DNA RECOMBINATION PROTEIN RMUC"/>
    <property type="match status" value="1"/>
</dbReference>
<dbReference type="GO" id="GO:0006310">
    <property type="term" value="P:DNA recombination"/>
    <property type="evidence" value="ECO:0007669"/>
    <property type="project" value="UniProtKB-KW"/>
</dbReference>
<evidence type="ECO:0000256" key="6">
    <source>
        <dbReference type="SAM" id="MobiDB-lite"/>
    </source>
</evidence>
<dbReference type="PANTHER" id="PTHR30563">
    <property type="entry name" value="DNA RECOMBINATION PROTEIN RMUC"/>
    <property type="match status" value="1"/>
</dbReference>
<gene>
    <name evidence="7" type="primary">rmuC</name>
    <name evidence="7" type="ORF">Psch_00976</name>
</gene>
<name>A0A4Y7RF59_9FIRM</name>
<sequence>MFLAGIAVGGIVVWLSLRLKITAAYNKAKAEAGTEQEILLERLQSRELQINELKGEVEKQKNTYLQETRAVTRLSTQLAEERKSAEEKLAILDEARQKLSDAFKALSSDALKSNNQSFLELARTTLEKYQDNAKSDLEARQKAVDDLVKPLKESLEKVDGKIQEIEKSRENAYATLTEQVRSLAGTQVQLQAETANLVKALRAPNVRGRWGEIQLKRVVEMAGMVEYCDFVQQESSTTEHGRLRPDMLIKLPNSKNIVVDSKAPLQAYLEALDCQDDAARVAKLKDHARQIRVHLTQLAGKAYWEQFTPTPEFAVLFLPGETFFSAALEQDPSLIEFGVEQRVILATPTTLIALLRAVAYGWRQELIAENAQAISDLGKVLYERVRNLAGHFTDLKKGLDRSVEAYNKAVGSMEGRVLVTARKFKELGASTGAEIDTLEVIDKTTRQINAPDLLTPGEGNNRDNGLCKN</sequence>
<evidence type="ECO:0000256" key="5">
    <source>
        <dbReference type="SAM" id="Coils"/>
    </source>
</evidence>
<organism evidence="7 8">
    <name type="scientific">Pelotomaculum schinkii</name>
    <dbReference type="NCBI Taxonomy" id="78350"/>
    <lineage>
        <taxon>Bacteria</taxon>
        <taxon>Bacillati</taxon>
        <taxon>Bacillota</taxon>
        <taxon>Clostridia</taxon>
        <taxon>Eubacteriales</taxon>
        <taxon>Desulfotomaculaceae</taxon>
        <taxon>Pelotomaculum</taxon>
    </lineage>
</organism>
<feature type="coiled-coil region" evidence="5">
    <location>
        <begin position="43"/>
        <end position="102"/>
    </location>
</feature>
<dbReference type="Proteomes" id="UP000298324">
    <property type="component" value="Unassembled WGS sequence"/>
</dbReference>
<evidence type="ECO:0000313" key="8">
    <source>
        <dbReference type="Proteomes" id="UP000298324"/>
    </source>
</evidence>
<evidence type="ECO:0000313" key="7">
    <source>
        <dbReference type="EMBL" id="TEB07423.1"/>
    </source>
</evidence>
<evidence type="ECO:0000256" key="2">
    <source>
        <dbReference type="ARBA" id="ARBA00009840"/>
    </source>
</evidence>
<dbReference type="InterPro" id="IPR003798">
    <property type="entry name" value="DNA_recombination_RmuC"/>
</dbReference>
<keyword evidence="3 5" id="KW-0175">Coiled coil</keyword>
<comment type="caution">
    <text evidence="7">The sequence shown here is derived from an EMBL/GenBank/DDBJ whole genome shotgun (WGS) entry which is preliminary data.</text>
</comment>
<reference evidence="7 8" key="1">
    <citation type="journal article" date="2018" name="Environ. Microbiol.">
        <title>Novel energy conservation strategies and behaviour of Pelotomaculum schinkii driving syntrophic propionate catabolism.</title>
        <authorList>
            <person name="Hidalgo-Ahumada C.A.P."/>
            <person name="Nobu M.K."/>
            <person name="Narihiro T."/>
            <person name="Tamaki H."/>
            <person name="Liu W.T."/>
            <person name="Kamagata Y."/>
            <person name="Stams A.J.M."/>
            <person name="Imachi H."/>
            <person name="Sousa D.Z."/>
        </authorList>
    </citation>
    <scope>NUCLEOTIDE SEQUENCE [LARGE SCALE GENOMIC DNA]</scope>
    <source>
        <strain evidence="7 8">HH</strain>
    </source>
</reference>
<feature type="region of interest" description="Disordered" evidence="6">
    <location>
        <begin position="449"/>
        <end position="469"/>
    </location>
</feature>
<protein>
    <submittedName>
        <fullName evidence="7">DNA recombination protein RmuC</fullName>
    </submittedName>
</protein>
<dbReference type="EMBL" id="QFGA01000001">
    <property type="protein sequence ID" value="TEB07423.1"/>
    <property type="molecule type" value="Genomic_DNA"/>
</dbReference>
<keyword evidence="4" id="KW-0233">DNA recombination</keyword>